<feature type="domain" description="Ig-like" evidence="5">
    <location>
        <begin position="109"/>
        <end position="197"/>
    </location>
</feature>
<protein>
    <recommendedName>
        <fullName evidence="5">Ig-like domain-containing protein</fullName>
    </recommendedName>
</protein>
<gene>
    <name evidence="6" type="ORF">EPR50_G00045480</name>
</gene>
<proteinExistence type="inferred from homology"/>
<dbReference type="GO" id="GO:0042613">
    <property type="term" value="C:MHC class II protein complex"/>
    <property type="evidence" value="ECO:0007669"/>
    <property type="project" value="InterPro"/>
</dbReference>
<dbReference type="Proteomes" id="UP000295070">
    <property type="component" value="Chromosome 4"/>
</dbReference>
<dbReference type="InterPro" id="IPR001003">
    <property type="entry name" value="MHC_II_a_N"/>
</dbReference>
<keyword evidence="2" id="KW-0325">Glycoprotein</keyword>
<keyword evidence="4" id="KW-0732">Signal</keyword>
<keyword evidence="3" id="KW-0472">Membrane</keyword>
<dbReference type="PROSITE" id="PS50835">
    <property type="entry name" value="IG_LIKE"/>
    <property type="match status" value="1"/>
</dbReference>
<keyword evidence="3" id="KW-0812">Transmembrane</keyword>
<dbReference type="PANTHER" id="PTHR19944">
    <property type="entry name" value="MHC CLASS II-RELATED"/>
    <property type="match status" value="1"/>
</dbReference>
<sequence>MRLSVIVLIVFSGAVDASAASSFHDVHYIYGCYEHGEVRVDVVVDDDVAAYADFSKDEVVFALPHVPQSVPDLQKRAYELAKASIAHCHSVLGKARKADPGAPIRQEAPDLSMYTRYEGEDGVVNTLFCLASHFYPPSINFTLTKNGVEVTEGVSNLRYRHNSDGTFHRISTLSFTPREGDVHSCSVEHQALDRPLARSWELKERPSSVSPGSVFFGVSLVLCLMGVGAGVVFFTKQPN</sequence>
<evidence type="ECO:0000313" key="7">
    <source>
        <dbReference type="Proteomes" id="UP000295070"/>
    </source>
</evidence>
<evidence type="ECO:0000256" key="1">
    <source>
        <dbReference type="ARBA" id="ARBA00007394"/>
    </source>
</evidence>
<dbReference type="Gene3D" id="2.60.40.10">
    <property type="entry name" value="Immunoglobulins"/>
    <property type="match status" value="1"/>
</dbReference>
<dbReference type="SMART" id="SM00407">
    <property type="entry name" value="IGc1"/>
    <property type="match status" value="1"/>
</dbReference>
<keyword evidence="7" id="KW-1185">Reference proteome</keyword>
<dbReference type="InterPro" id="IPR036179">
    <property type="entry name" value="Ig-like_dom_sf"/>
</dbReference>
<comment type="caution">
    <text evidence="6">The sequence shown here is derived from an EMBL/GenBank/DDBJ whole genome shotgun (WGS) entry which is preliminary data.</text>
</comment>
<dbReference type="PANTHER" id="PTHR19944:SF86">
    <property type="entry name" value="HLA CLASS II HISTOCOMPATIBILITY ANTIGEN, DR ALPHA CHAIN"/>
    <property type="match status" value="1"/>
</dbReference>
<dbReference type="InterPro" id="IPR007110">
    <property type="entry name" value="Ig-like_dom"/>
</dbReference>
<organism evidence="6 7">
    <name type="scientific">Perca flavescens</name>
    <name type="common">American yellow perch</name>
    <name type="synonym">Morone flavescens</name>
    <dbReference type="NCBI Taxonomy" id="8167"/>
    <lineage>
        <taxon>Eukaryota</taxon>
        <taxon>Metazoa</taxon>
        <taxon>Chordata</taxon>
        <taxon>Craniata</taxon>
        <taxon>Vertebrata</taxon>
        <taxon>Euteleostomi</taxon>
        <taxon>Actinopterygii</taxon>
        <taxon>Neopterygii</taxon>
        <taxon>Teleostei</taxon>
        <taxon>Neoteleostei</taxon>
        <taxon>Acanthomorphata</taxon>
        <taxon>Eupercaria</taxon>
        <taxon>Perciformes</taxon>
        <taxon>Percoidei</taxon>
        <taxon>Percidae</taxon>
        <taxon>Percinae</taxon>
        <taxon>Perca</taxon>
    </lineage>
</organism>
<evidence type="ECO:0000256" key="4">
    <source>
        <dbReference type="SAM" id="SignalP"/>
    </source>
</evidence>
<feature type="chain" id="PRO_5019855801" description="Ig-like domain-containing protein" evidence="4">
    <location>
        <begin position="20"/>
        <end position="239"/>
    </location>
</feature>
<name>A0A484DIF6_PERFV</name>
<feature type="signal peptide" evidence="4">
    <location>
        <begin position="1"/>
        <end position="19"/>
    </location>
</feature>
<dbReference type="AlphaFoldDB" id="A0A484DIF6"/>
<dbReference type="GO" id="GO:0006955">
    <property type="term" value="P:immune response"/>
    <property type="evidence" value="ECO:0007669"/>
    <property type="project" value="InterPro"/>
</dbReference>
<dbReference type="STRING" id="8167.A0A484DIF6"/>
<dbReference type="InterPro" id="IPR013783">
    <property type="entry name" value="Ig-like_fold"/>
</dbReference>
<dbReference type="InterPro" id="IPR050160">
    <property type="entry name" value="MHC/Immunoglobulin"/>
</dbReference>
<accession>A0A484DIF6</accession>
<dbReference type="InterPro" id="IPR003597">
    <property type="entry name" value="Ig_C1-set"/>
</dbReference>
<dbReference type="EMBL" id="SCKG01000004">
    <property type="protein sequence ID" value="TDH14460.1"/>
    <property type="molecule type" value="Genomic_DNA"/>
</dbReference>
<feature type="transmembrane region" description="Helical" evidence="3">
    <location>
        <begin position="214"/>
        <end position="234"/>
    </location>
</feature>
<evidence type="ECO:0000256" key="2">
    <source>
        <dbReference type="ARBA" id="ARBA00023180"/>
    </source>
</evidence>
<dbReference type="InterPro" id="IPR011162">
    <property type="entry name" value="MHC_I/II-like_Ag-recog"/>
</dbReference>
<dbReference type="SUPFAM" id="SSF48726">
    <property type="entry name" value="Immunoglobulin"/>
    <property type="match status" value="1"/>
</dbReference>
<dbReference type="Pfam" id="PF07654">
    <property type="entry name" value="C1-set"/>
    <property type="match status" value="1"/>
</dbReference>
<dbReference type="GO" id="GO:0019882">
    <property type="term" value="P:antigen processing and presentation"/>
    <property type="evidence" value="ECO:0007669"/>
    <property type="project" value="InterPro"/>
</dbReference>
<keyword evidence="3" id="KW-1133">Transmembrane helix</keyword>
<evidence type="ECO:0000256" key="3">
    <source>
        <dbReference type="SAM" id="Phobius"/>
    </source>
</evidence>
<dbReference type="SUPFAM" id="SSF54452">
    <property type="entry name" value="MHC antigen-recognition domain"/>
    <property type="match status" value="1"/>
</dbReference>
<comment type="similarity">
    <text evidence="1">Belongs to the MHC class II family.</text>
</comment>
<evidence type="ECO:0000259" key="5">
    <source>
        <dbReference type="PROSITE" id="PS50835"/>
    </source>
</evidence>
<dbReference type="SMART" id="SM00920">
    <property type="entry name" value="MHC_II_alpha"/>
    <property type="match status" value="1"/>
</dbReference>
<evidence type="ECO:0000313" key="6">
    <source>
        <dbReference type="EMBL" id="TDH14460.1"/>
    </source>
</evidence>
<reference evidence="6 7" key="1">
    <citation type="submission" date="2019-01" db="EMBL/GenBank/DDBJ databases">
        <title>A chromosome-scale genome assembly of the yellow perch, Perca flavescens.</title>
        <authorList>
            <person name="Feron R."/>
            <person name="Morvezen R."/>
            <person name="Bestin A."/>
            <person name="Haffray P."/>
            <person name="Klopp C."/>
            <person name="Zahm M."/>
            <person name="Cabau C."/>
            <person name="Roques C."/>
            <person name="Donnadieu C."/>
            <person name="Bouchez O."/>
            <person name="Christie M."/>
            <person name="Larson W."/>
            <person name="Guiguen Y."/>
        </authorList>
    </citation>
    <scope>NUCLEOTIDE SEQUENCE [LARGE SCALE GENOMIC DNA]</scope>
    <source>
        <strain evidence="6">YP-PL-M2</strain>
        <tissue evidence="6">Blood</tissue>
    </source>
</reference>